<keyword evidence="1" id="KW-0472">Membrane</keyword>
<dbReference type="Proteomes" id="UP000177187">
    <property type="component" value="Unassembled WGS sequence"/>
</dbReference>
<keyword evidence="1" id="KW-0812">Transmembrane</keyword>
<feature type="transmembrane region" description="Helical" evidence="1">
    <location>
        <begin position="12"/>
        <end position="37"/>
    </location>
</feature>
<name>A0A1F5FB91_9BACT</name>
<dbReference type="AlphaFoldDB" id="A0A1F5FB91"/>
<keyword evidence="1" id="KW-1133">Transmembrane helix</keyword>
<comment type="caution">
    <text evidence="2">The sequence shown here is derived from an EMBL/GenBank/DDBJ whole genome shotgun (WGS) entry which is preliminary data.</text>
</comment>
<dbReference type="EMBL" id="MFAF01000060">
    <property type="protein sequence ID" value="OGD76849.1"/>
    <property type="molecule type" value="Genomic_DNA"/>
</dbReference>
<evidence type="ECO:0000313" key="2">
    <source>
        <dbReference type="EMBL" id="OGD76849.1"/>
    </source>
</evidence>
<protein>
    <submittedName>
        <fullName evidence="2">Uncharacterized protein</fullName>
    </submittedName>
</protein>
<organism evidence="2 3">
    <name type="scientific">Candidatus Coatesbacteria bacterium RBG_13_66_14</name>
    <dbReference type="NCBI Taxonomy" id="1817816"/>
    <lineage>
        <taxon>Bacteria</taxon>
        <taxon>Candidatus Coatesiibacteriota</taxon>
    </lineage>
</organism>
<reference evidence="2 3" key="1">
    <citation type="journal article" date="2016" name="Nat. Commun.">
        <title>Thousands of microbial genomes shed light on interconnected biogeochemical processes in an aquifer system.</title>
        <authorList>
            <person name="Anantharaman K."/>
            <person name="Brown C.T."/>
            <person name="Hug L.A."/>
            <person name="Sharon I."/>
            <person name="Castelle C.J."/>
            <person name="Probst A.J."/>
            <person name="Thomas B.C."/>
            <person name="Singh A."/>
            <person name="Wilkins M.J."/>
            <person name="Karaoz U."/>
            <person name="Brodie E.L."/>
            <person name="Williams K.H."/>
            <person name="Hubbard S.S."/>
            <person name="Banfield J.F."/>
        </authorList>
    </citation>
    <scope>NUCLEOTIDE SEQUENCE [LARGE SCALE GENOMIC DNA]</scope>
</reference>
<sequence>MTGGSGGAGCLLAGLIFPLALVGIGVIALLGIVAGIFGLFLGLFWFLLKWILGPLVVVAVIFYFIGRANRR</sequence>
<evidence type="ECO:0000256" key="1">
    <source>
        <dbReference type="SAM" id="Phobius"/>
    </source>
</evidence>
<evidence type="ECO:0000313" key="3">
    <source>
        <dbReference type="Proteomes" id="UP000177187"/>
    </source>
</evidence>
<feature type="transmembrane region" description="Helical" evidence="1">
    <location>
        <begin position="43"/>
        <end position="65"/>
    </location>
</feature>
<gene>
    <name evidence="2" type="ORF">A2Y64_05145</name>
</gene>
<accession>A0A1F5FB91</accession>
<proteinExistence type="predicted"/>